<protein>
    <submittedName>
        <fullName evidence="3">HIT domain-containing protein</fullName>
    </submittedName>
</protein>
<dbReference type="Gene3D" id="3.30.428.10">
    <property type="entry name" value="HIT-like"/>
    <property type="match status" value="1"/>
</dbReference>
<sequence>MTPLFSLHPQLAADTTPVGDLPLSRVLLANDANYPWLILVPKRPGLTEIFDLPEAEQERLLGEIRHAASALKSVTRCDKLNIAAIGNVVSQLHIHVVARRRNDPAWPKPVWGAVPATAYAPDIRDRLIADLRNVLPLSP</sequence>
<dbReference type="KEGG" id="ptaw:DW352_21150"/>
<dbReference type="AlphaFoldDB" id="A0A346A0W0"/>
<evidence type="ECO:0000313" key="4">
    <source>
        <dbReference type="Proteomes" id="UP000254889"/>
    </source>
</evidence>
<dbReference type="EMBL" id="CP031417">
    <property type="protein sequence ID" value="AXK82807.1"/>
    <property type="molecule type" value="Genomic_DNA"/>
</dbReference>
<dbReference type="Proteomes" id="UP000254889">
    <property type="component" value="Chromosome"/>
</dbReference>
<keyword evidence="4" id="KW-1185">Reference proteome</keyword>
<dbReference type="GO" id="GO:0003824">
    <property type="term" value="F:catalytic activity"/>
    <property type="evidence" value="ECO:0007669"/>
    <property type="project" value="InterPro"/>
</dbReference>
<reference evidence="3 4" key="1">
    <citation type="submission" date="2018-07" db="EMBL/GenBank/DDBJ databases">
        <authorList>
            <person name="Quirk P.G."/>
            <person name="Krulwich T.A."/>
        </authorList>
    </citation>
    <scope>NUCLEOTIDE SEQUENCE [LARGE SCALE GENOMIC DNA]</scope>
    <source>
        <strain evidence="3 4">CC-BB4</strain>
    </source>
</reference>
<dbReference type="InterPro" id="IPR026026">
    <property type="entry name" value="HIT_Hint"/>
</dbReference>
<dbReference type="PROSITE" id="PS51084">
    <property type="entry name" value="HIT_2"/>
    <property type="match status" value="1"/>
</dbReference>
<evidence type="ECO:0000256" key="1">
    <source>
        <dbReference type="PROSITE-ProRule" id="PRU00464"/>
    </source>
</evidence>
<dbReference type="InterPro" id="IPR011146">
    <property type="entry name" value="HIT-like"/>
</dbReference>
<proteinExistence type="predicted"/>
<evidence type="ECO:0000259" key="2">
    <source>
        <dbReference type="PROSITE" id="PS51084"/>
    </source>
</evidence>
<dbReference type="RefSeq" id="WP_115693186.1">
    <property type="nucleotide sequence ID" value="NZ_CP031417.1"/>
</dbReference>
<gene>
    <name evidence="3" type="ORF">DW352_21150</name>
</gene>
<organism evidence="3 4">
    <name type="scientific">Pseudolabrys taiwanensis</name>
    <dbReference type="NCBI Taxonomy" id="331696"/>
    <lineage>
        <taxon>Bacteria</taxon>
        <taxon>Pseudomonadati</taxon>
        <taxon>Pseudomonadota</taxon>
        <taxon>Alphaproteobacteria</taxon>
        <taxon>Hyphomicrobiales</taxon>
        <taxon>Xanthobacteraceae</taxon>
        <taxon>Pseudolabrys</taxon>
    </lineage>
</organism>
<evidence type="ECO:0000313" key="3">
    <source>
        <dbReference type="EMBL" id="AXK82807.1"/>
    </source>
</evidence>
<dbReference type="Pfam" id="PF01230">
    <property type="entry name" value="HIT"/>
    <property type="match status" value="1"/>
</dbReference>
<dbReference type="PIRSF" id="PIRSF000714">
    <property type="entry name" value="HIT"/>
    <property type="match status" value="1"/>
</dbReference>
<accession>A0A346A0W0</accession>
<dbReference type="OrthoDB" id="9799145at2"/>
<dbReference type="InterPro" id="IPR036265">
    <property type="entry name" value="HIT-like_sf"/>
</dbReference>
<comment type="caution">
    <text evidence="1">Lacks conserved residue(s) required for the propagation of feature annotation.</text>
</comment>
<name>A0A346A0W0_9HYPH</name>
<dbReference type="SUPFAM" id="SSF54197">
    <property type="entry name" value="HIT-like"/>
    <property type="match status" value="1"/>
</dbReference>
<feature type="domain" description="HIT" evidence="2">
    <location>
        <begin position="37"/>
        <end position="106"/>
    </location>
</feature>